<evidence type="ECO:0008006" key="3">
    <source>
        <dbReference type="Google" id="ProtNLM"/>
    </source>
</evidence>
<name>A0ABP8QK19_9BACT</name>
<reference evidence="2" key="1">
    <citation type="journal article" date="2019" name="Int. J. Syst. Evol. Microbiol.">
        <title>The Global Catalogue of Microorganisms (GCM) 10K type strain sequencing project: providing services to taxonomists for standard genome sequencing and annotation.</title>
        <authorList>
            <consortium name="The Broad Institute Genomics Platform"/>
            <consortium name="The Broad Institute Genome Sequencing Center for Infectious Disease"/>
            <person name="Wu L."/>
            <person name="Ma J."/>
        </authorList>
    </citation>
    <scope>NUCLEOTIDE SEQUENCE [LARGE SCALE GENOMIC DNA]</scope>
    <source>
        <strain evidence="2">JCM 17841</strain>
    </source>
</reference>
<protein>
    <recommendedName>
        <fullName evidence="3">PilZ domain-containing protein</fullName>
    </recommendedName>
</protein>
<sequence>MLFRKGRAQRLRRVISLGSREVREGNKLRYGVRVVNLDASPLSEALLLWADVPAPLGIFAGHQPAH</sequence>
<dbReference type="RefSeq" id="WP_208129666.1">
    <property type="nucleotide sequence ID" value="NZ_BAABGQ010000006.1"/>
</dbReference>
<organism evidence="1 2">
    <name type="scientific">Hymenobacter ginsengisoli</name>
    <dbReference type="NCBI Taxonomy" id="1051626"/>
    <lineage>
        <taxon>Bacteria</taxon>
        <taxon>Pseudomonadati</taxon>
        <taxon>Bacteroidota</taxon>
        <taxon>Cytophagia</taxon>
        <taxon>Cytophagales</taxon>
        <taxon>Hymenobacteraceae</taxon>
        <taxon>Hymenobacter</taxon>
    </lineage>
</organism>
<dbReference type="Proteomes" id="UP001501243">
    <property type="component" value="Unassembled WGS sequence"/>
</dbReference>
<comment type="caution">
    <text evidence="1">The sequence shown here is derived from an EMBL/GenBank/DDBJ whole genome shotgun (WGS) entry which is preliminary data.</text>
</comment>
<evidence type="ECO:0000313" key="2">
    <source>
        <dbReference type="Proteomes" id="UP001501243"/>
    </source>
</evidence>
<evidence type="ECO:0000313" key="1">
    <source>
        <dbReference type="EMBL" id="GAA4503950.1"/>
    </source>
</evidence>
<gene>
    <name evidence="1" type="ORF">GCM10023172_29640</name>
</gene>
<keyword evidence="2" id="KW-1185">Reference proteome</keyword>
<proteinExistence type="predicted"/>
<dbReference type="EMBL" id="BAABGQ010000006">
    <property type="protein sequence ID" value="GAA4503950.1"/>
    <property type="molecule type" value="Genomic_DNA"/>
</dbReference>
<accession>A0ABP8QK19</accession>